<dbReference type="InterPro" id="IPR016064">
    <property type="entry name" value="NAD/diacylglycerol_kinase_sf"/>
</dbReference>
<dbReference type="Proteomes" id="UP000322976">
    <property type="component" value="Unassembled WGS sequence"/>
</dbReference>
<dbReference type="GO" id="GO:0051287">
    <property type="term" value="F:NAD binding"/>
    <property type="evidence" value="ECO:0007669"/>
    <property type="project" value="UniProtKB-ARBA"/>
</dbReference>
<dbReference type="GO" id="GO:0006741">
    <property type="term" value="P:NADP+ biosynthetic process"/>
    <property type="evidence" value="ECO:0007669"/>
    <property type="project" value="InterPro"/>
</dbReference>
<reference evidence="1 2" key="1">
    <citation type="submission" date="2019-08" db="EMBL/GenBank/DDBJ databases">
        <title>Calorimonas adulescens gen. nov., sp. nov., an anaerobic thermophilic bacterium from Sakhalin hot spring.</title>
        <authorList>
            <person name="Khomyakova M.A."/>
            <person name="Merkel A.Y."/>
            <person name="Novikov A."/>
            <person name="Bonch-Osmolovskaya E.A."/>
            <person name="Slobodkin A.I."/>
        </authorList>
    </citation>
    <scope>NUCLEOTIDE SEQUENCE [LARGE SCALE GENOMIC DNA]</scope>
    <source>
        <strain evidence="1 2">A05MB</strain>
    </source>
</reference>
<proteinExistence type="predicted"/>
<dbReference type="InterPro" id="IPR002504">
    <property type="entry name" value="NADK"/>
</dbReference>
<dbReference type="AlphaFoldDB" id="A0A5D8QBF4"/>
<organism evidence="1 2">
    <name type="scientific">Calorimonas adulescens</name>
    <dbReference type="NCBI Taxonomy" id="2606906"/>
    <lineage>
        <taxon>Bacteria</taxon>
        <taxon>Bacillati</taxon>
        <taxon>Bacillota</taxon>
        <taxon>Clostridia</taxon>
        <taxon>Thermoanaerobacterales</taxon>
        <taxon>Thermoanaerobacteraceae</taxon>
        <taxon>Calorimonas</taxon>
    </lineage>
</organism>
<gene>
    <name evidence="1" type="ORF">FWJ32_09040</name>
</gene>
<dbReference type="RefSeq" id="WP_149545632.1">
    <property type="nucleotide sequence ID" value="NZ_VTPS01000013.1"/>
</dbReference>
<dbReference type="InterPro" id="IPR039065">
    <property type="entry name" value="AcoX-like"/>
</dbReference>
<dbReference type="SUPFAM" id="SSF111331">
    <property type="entry name" value="NAD kinase/diacylglycerol kinase-like"/>
    <property type="match status" value="1"/>
</dbReference>
<keyword evidence="1" id="KW-0418">Kinase</keyword>
<comment type="caution">
    <text evidence="1">The sequence shown here is derived from an EMBL/GenBank/DDBJ whole genome shotgun (WGS) entry which is preliminary data.</text>
</comment>
<dbReference type="GO" id="GO:0003951">
    <property type="term" value="F:NAD+ kinase activity"/>
    <property type="evidence" value="ECO:0007669"/>
    <property type="project" value="InterPro"/>
</dbReference>
<accession>A0A5D8QBF4</accession>
<dbReference type="PANTHER" id="PTHR40697:SF3">
    <property type="entry name" value="ACETOIN CATABOLISM PROTEIN X"/>
    <property type="match status" value="1"/>
</dbReference>
<evidence type="ECO:0000313" key="2">
    <source>
        <dbReference type="Proteomes" id="UP000322976"/>
    </source>
</evidence>
<evidence type="ECO:0000313" key="1">
    <source>
        <dbReference type="EMBL" id="TZE81479.1"/>
    </source>
</evidence>
<protein>
    <submittedName>
        <fullName evidence="1">ATP-NAD kinase</fullName>
    </submittedName>
</protein>
<dbReference type="PANTHER" id="PTHR40697">
    <property type="entry name" value="ACETOIN CATABOLISM PROTEIN X"/>
    <property type="match status" value="1"/>
</dbReference>
<keyword evidence="2" id="KW-1185">Reference proteome</keyword>
<dbReference type="GO" id="GO:0005524">
    <property type="term" value="F:ATP binding"/>
    <property type="evidence" value="ECO:0007669"/>
    <property type="project" value="UniProtKB-ARBA"/>
</dbReference>
<sequence>MKNSVGIIVNPESGRDIRRLTTMASTFDNNQKLNMLERLVMSLQSMGVERAYVMPDSFSMGQKTADTLKARGKLEMDISVIDIPLTGKPVDTMRAAEAFGELDVGIIVVMGGDGTNRLVFKSNRATPILPISTGTNNVFPYLIETTTAGIAAGVYIYGYAGDNAIQRRKFLRICRGDFEDIALIDVGIVDELFKGSRAVWDTKRVKEVFSTVARPEFIGLSSIAGYLDIVDFDSPCGAHVILGSKYTVKVPYAPGTVDSIGIDLYERMEPDREYVIDYGDFMLALDGERDIIVKNGDGTKVILGLDGPKVLNVSATLKSAVSRGIFKRG</sequence>
<keyword evidence="1" id="KW-0808">Transferase</keyword>
<dbReference type="Pfam" id="PF01513">
    <property type="entry name" value="NAD_kinase"/>
    <property type="match status" value="1"/>
</dbReference>
<dbReference type="EMBL" id="VTPS01000013">
    <property type="protein sequence ID" value="TZE81479.1"/>
    <property type="molecule type" value="Genomic_DNA"/>
</dbReference>
<name>A0A5D8QBF4_9THEO</name>